<gene>
    <name evidence="3" type="ORF">KC207_05720</name>
</gene>
<dbReference type="AlphaFoldDB" id="A0A941D7Z9"/>
<dbReference type="Gene3D" id="1.10.260.40">
    <property type="entry name" value="lambda repressor-like DNA-binding domains"/>
    <property type="match status" value="1"/>
</dbReference>
<dbReference type="CDD" id="cd00093">
    <property type="entry name" value="HTH_XRE"/>
    <property type="match status" value="1"/>
</dbReference>
<dbReference type="InterPro" id="IPR010982">
    <property type="entry name" value="Lambda_DNA-bd_dom_sf"/>
</dbReference>
<feature type="domain" description="HTH cro/C1-type" evidence="2">
    <location>
        <begin position="39"/>
        <end position="86"/>
    </location>
</feature>
<sequence length="283" mass="31008">MTGSRGDRAQLADFLRTRREALQPEDVGLPRGPRRRTGGLRREEVAALSGMSADYVGRIEQQRGPHPSEPMLAALARGLRMSLDERDHLFRLGGFVPPGRAGRHPHVDAGLMRILDRLQDTPAMVLGPAGECLAVTPPAAAVFGDRSREEGPARSAVHRWFTDPASREVYPAEDREQRGAEMVADLRAALARHGEGSSAGEVVAALTRDSAEFRQVWARHDVRHKHSQRKRLVHDVDVLEVYCTTLFDADQTQSLLVFTAATAETSERLRLLAVLGPAPVDGA</sequence>
<feature type="region of interest" description="Disordered" evidence="1">
    <location>
        <begin position="17"/>
        <end position="39"/>
    </location>
</feature>
<evidence type="ECO:0000259" key="2">
    <source>
        <dbReference type="PROSITE" id="PS50943"/>
    </source>
</evidence>
<dbReference type="InterPro" id="IPR041413">
    <property type="entry name" value="MLTR_LBD"/>
</dbReference>
<name>A0A941D7Z9_9MICO</name>
<dbReference type="EMBL" id="JAGSNF010000006">
    <property type="protein sequence ID" value="MBR7742788.1"/>
    <property type="molecule type" value="Genomic_DNA"/>
</dbReference>
<dbReference type="Pfam" id="PF13560">
    <property type="entry name" value="HTH_31"/>
    <property type="match status" value="1"/>
</dbReference>
<dbReference type="Gene3D" id="3.30.450.180">
    <property type="match status" value="1"/>
</dbReference>
<keyword evidence="4" id="KW-1185">Reference proteome</keyword>
<evidence type="ECO:0000313" key="3">
    <source>
        <dbReference type="EMBL" id="MBR7742788.1"/>
    </source>
</evidence>
<dbReference type="Pfam" id="PF17765">
    <property type="entry name" value="MLTR_LBD"/>
    <property type="match status" value="1"/>
</dbReference>
<reference evidence="3" key="1">
    <citation type="submission" date="2021-04" db="EMBL/GenBank/DDBJ databases">
        <title>Phycicoccus avicenniae sp. nov., a novel endophytic actinomycetes isolated from branch of Avicennia mariana.</title>
        <authorList>
            <person name="Tuo L."/>
        </authorList>
    </citation>
    <scope>NUCLEOTIDE SEQUENCE</scope>
    <source>
        <strain evidence="3">BSK3Z-2</strain>
    </source>
</reference>
<accession>A0A941D7Z9</accession>
<protein>
    <submittedName>
        <fullName evidence="3">Helix-turn-helix domain-containing protein</fullName>
    </submittedName>
</protein>
<dbReference type="PROSITE" id="PS50943">
    <property type="entry name" value="HTH_CROC1"/>
    <property type="match status" value="1"/>
</dbReference>
<dbReference type="PANTHER" id="PTHR35010">
    <property type="entry name" value="BLL4672 PROTEIN-RELATED"/>
    <property type="match status" value="1"/>
</dbReference>
<dbReference type="GO" id="GO:0003677">
    <property type="term" value="F:DNA binding"/>
    <property type="evidence" value="ECO:0007669"/>
    <property type="project" value="InterPro"/>
</dbReference>
<dbReference type="InterPro" id="IPR001387">
    <property type="entry name" value="Cro/C1-type_HTH"/>
</dbReference>
<dbReference type="SMART" id="SM00530">
    <property type="entry name" value="HTH_XRE"/>
    <property type="match status" value="1"/>
</dbReference>
<evidence type="ECO:0000313" key="4">
    <source>
        <dbReference type="Proteomes" id="UP000677016"/>
    </source>
</evidence>
<dbReference type="PANTHER" id="PTHR35010:SF2">
    <property type="entry name" value="BLL4672 PROTEIN"/>
    <property type="match status" value="1"/>
</dbReference>
<evidence type="ECO:0000256" key="1">
    <source>
        <dbReference type="SAM" id="MobiDB-lite"/>
    </source>
</evidence>
<dbReference type="SUPFAM" id="SSF47413">
    <property type="entry name" value="lambda repressor-like DNA-binding domains"/>
    <property type="match status" value="1"/>
</dbReference>
<organism evidence="3 4">
    <name type="scientific">Phycicoccus avicenniae</name>
    <dbReference type="NCBI Taxonomy" id="2828860"/>
    <lineage>
        <taxon>Bacteria</taxon>
        <taxon>Bacillati</taxon>
        <taxon>Actinomycetota</taxon>
        <taxon>Actinomycetes</taxon>
        <taxon>Micrococcales</taxon>
        <taxon>Intrasporangiaceae</taxon>
        <taxon>Phycicoccus</taxon>
    </lineage>
</organism>
<proteinExistence type="predicted"/>
<comment type="caution">
    <text evidence="3">The sequence shown here is derived from an EMBL/GenBank/DDBJ whole genome shotgun (WGS) entry which is preliminary data.</text>
</comment>
<dbReference type="Proteomes" id="UP000677016">
    <property type="component" value="Unassembled WGS sequence"/>
</dbReference>
<dbReference type="RefSeq" id="WP_211601957.1">
    <property type="nucleotide sequence ID" value="NZ_JAGSNF010000006.1"/>
</dbReference>